<dbReference type="InterPro" id="IPR001801">
    <property type="entry name" value="Histone_HNS"/>
</dbReference>
<dbReference type="SUPFAM" id="SSF81273">
    <property type="entry name" value="H-NS histone-like proteins"/>
    <property type="match status" value="2"/>
</dbReference>
<evidence type="ECO:0000259" key="9">
    <source>
        <dbReference type="SMART" id="SM00528"/>
    </source>
</evidence>
<dbReference type="Pfam" id="PF00816">
    <property type="entry name" value="Histone_HNS"/>
    <property type="match status" value="1"/>
</dbReference>
<dbReference type="InterPro" id="IPR037150">
    <property type="entry name" value="H-NS_C_dom_sf"/>
</dbReference>
<dbReference type="GO" id="GO:0000976">
    <property type="term" value="F:transcription cis-regulatory region binding"/>
    <property type="evidence" value="ECO:0007669"/>
    <property type="project" value="TreeGrafter"/>
</dbReference>
<dbReference type="Pfam" id="PF22470">
    <property type="entry name" value="Histone_HNS_N"/>
    <property type="match status" value="1"/>
</dbReference>
<dbReference type="Proteomes" id="UP000288212">
    <property type="component" value="Unassembled WGS sequence"/>
</dbReference>
<evidence type="ECO:0000256" key="4">
    <source>
        <dbReference type="ARBA" id="ARBA00023125"/>
    </source>
</evidence>
<dbReference type="AlphaFoldDB" id="A0A432VZ34"/>
<evidence type="ECO:0000256" key="2">
    <source>
        <dbReference type="ARBA" id="ARBA00010610"/>
    </source>
</evidence>
<feature type="region of interest" description="Disordered" evidence="8">
    <location>
        <begin position="77"/>
        <end position="101"/>
    </location>
</feature>
<dbReference type="PANTHER" id="PTHR38097:SF2">
    <property type="entry name" value="DNA-BINDING PROTEIN STPA"/>
    <property type="match status" value="1"/>
</dbReference>
<name>A0A432VZ34_9GAMM</name>
<organism evidence="10 11">
    <name type="scientific">Aliidiomarina haloalkalitolerans</name>
    <dbReference type="NCBI Taxonomy" id="859059"/>
    <lineage>
        <taxon>Bacteria</taxon>
        <taxon>Pseudomonadati</taxon>
        <taxon>Pseudomonadota</taxon>
        <taxon>Gammaproteobacteria</taxon>
        <taxon>Alteromonadales</taxon>
        <taxon>Idiomarinaceae</taxon>
        <taxon>Aliidiomarina</taxon>
    </lineage>
</organism>
<sequence length="136" mass="15086">MKEFTDILTHARRLNAATKTLTSVELEDVATKLASVIEQRKADEEAQRAEQAEKLAEVERIRKQIEAAGLRPEDFFGGDVATSTVSKPRKKRAPVAPKYAYTDANGERKTWTGQGRTPKVIQAALDQGKSLDSFKI</sequence>
<dbReference type="InterPro" id="IPR027454">
    <property type="entry name" value="Histone_HNS_N"/>
</dbReference>
<reference evidence="10 11" key="1">
    <citation type="journal article" date="2011" name="Front. Microbiol.">
        <title>Genomic signatures of strain selection and enhancement in Bacillus atrophaeus var. globigii, a historical biowarfare simulant.</title>
        <authorList>
            <person name="Gibbons H.S."/>
            <person name="Broomall S.M."/>
            <person name="McNew L.A."/>
            <person name="Daligault H."/>
            <person name="Chapman C."/>
            <person name="Bruce D."/>
            <person name="Karavis M."/>
            <person name="Krepps M."/>
            <person name="McGregor P.A."/>
            <person name="Hong C."/>
            <person name="Park K.H."/>
            <person name="Akmal A."/>
            <person name="Feldman A."/>
            <person name="Lin J.S."/>
            <person name="Chang W.E."/>
            <person name="Higgs B.W."/>
            <person name="Demirev P."/>
            <person name="Lindquist J."/>
            <person name="Liem A."/>
            <person name="Fochler E."/>
            <person name="Read T.D."/>
            <person name="Tapia R."/>
            <person name="Johnson S."/>
            <person name="Bishop-Lilly K.A."/>
            <person name="Detter C."/>
            <person name="Han C."/>
            <person name="Sozhamannan S."/>
            <person name="Rosenzweig C.N."/>
            <person name="Skowronski E.W."/>
        </authorList>
    </citation>
    <scope>NUCLEOTIDE SEQUENCE [LARGE SCALE GENOMIC DNA]</scope>
    <source>
        <strain evidence="10 11">AK5</strain>
    </source>
</reference>
<comment type="similarity">
    <text evidence="2 5">Belongs to the histone-like protein H-NS family.</text>
</comment>
<accession>A0A432VZ34</accession>
<comment type="caution">
    <text evidence="10">The sequence shown here is derived from an EMBL/GenBank/DDBJ whole genome shotgun (WGS) entry which is preliminary data.</text>
</comment>
<dbReference type="SMART" id="SM00528">
    <property type="entry name" value="HNS"/>
    <property type="match status" value="1"/>
</dbReference>
<dbReference type="Gene3D" id="4.10.430.10">
    <property type="entry name" value="Histone-like protein H-NS, C-terminal domain"/>
    <property type="match status" value="1"/>
</dbReference>
<dbReference type="GO" id="GO:0005829">
    <property type="term" value="C:cytosol"/>
    <property type="evidence" value="ECO:0007669"/>
    <property type="project" value="TreeGrafter"/>
</dbReference>
<dbReference type="InterPro" id="IPR027444">
    <property type="entry name" value="H-NS_C_dom"/>
</dbReference>
<evidence type="ECO:0000256" key="6">
    <source>
        <dbReference type="PIRSR" id="PIRSR002096-1"/>
    </source>
</evidence>
<keyword evidence="7" id="KW-0175">Coiled coil</keyword>
<proteinExistence type="inferred from homology"/>
<feature type="domain" description="DNA-binding protein H-NS-like C-terminal" evidence="9">
    <location>
        <begin position="89"/>
        <end position="136"/>
    </location>
</feature>
<keyword evidence="3" id="KW-0963">Cytoplasm</keyword>
<keyword evidence="11" id="KW-1185">Reference proteome</keyword>
<evidence type="ECO:0000313" key="11">
    <source>
        <dbReference type="Proteomes" id="UP000288212"/>
    </source>
</evidence>
<dbReference type="PANTHER" id="PTHR38097">
    <property type="match status" value="1"/>
</dbReference>
<evidence type="ECO:0000313" key="10">
    <source>
        <dbReference type="EMBL" id="RUO21939.1"/>
    </source>
</evidence>
<feature type="DNA-binding region" evidence="6">
    <location>
        <begin position="114"/>
        <end position="119"/>
    </location>
</feature>
<feature type="coiled-coil region" evidence="7">
    <location>
        <begin position="39"/>
        <end position="68"/>
    </location>
</feature>
<dbReference type="GO" id="GO:0003681">
    <property type="term" value="F:bent DNA binding"/>
    <property type="evidence" value="ECO:0007669"/>
    <property type="project" value="TreeGrafter"/>
</dbReference>
<keyword evidence="4 5" id="KW-0238">DNA-binding</keyword>
<dbReference type="GO" id="GO:0046983">
    <property type="term" value="F:protein dimerization activity"/>
    <property type="evidence" value="ECO:0007669"/>
    <property type="project" value="InterPro"/>
</dbReference>
<dbReference type="RefSeq" id="WP_126791231.1">
    <property type="nucleotide sequence ID" value="NZ_PIPI01000001.1"/>
</dbReference>
<gene>
    <name evidence="10" type="ORF">CWE06_03605</name>
</gene>
<dbReference type="GO" id="GO:0009295">
    <property type="term" value="C:nucleoid"/>
    <property type="evidence" value="ECO:0007669"/>
    <property type="project" value="UniProtKB-SubCell"/>
</dbReference>
<evidence type="ECO:0000256" key="5">
    <source>
        <dbReference type="PIRNR" id="PIRNR002096"/>
    </source>
</evidence>
<dbReference type="GO" id="GO:0003680">
    <property type="term" value="F:minor groove of adenine-thymine-rich DNA binding"/>
    <property type="evidence" value="ECO:0007669"/>
    <property type="project" value="TreeGrafter"/>
</dbReference>
<comment type="subcellular location">
    <subcellularLocation>
        <location evidence="1">Cytoplasm</location>
        <location evidence="1">Nucleoid</location>
    </subcellularLocation>
</comment>
<dbReference type="GO" id="GO:0032993">
    <property type="term" value="C:protein-DNA complex"/>
    <property type="evidence" value="ECO:0007669"/>
    <property type="project" value="TreeGrafter"/>
</dbReference>
<protein>
    <recommendedName>
        <fullName evidence="5">DNA-binding protein</fullName>
    </recommendedName>
</protein>
<dbReference type="EMBL" id="PIPI01000001">
    <property type="protein sequence ID" value="RUO21939.1"/>
    <property type="molecule type" value="Genomic_DNA"/>
</dbReference>
<dbReference type="GO" id="GO:0030527">
    <property type="term" value="F:structural constituent of chromatin"/>
    <property type="evidence" value="ECO:0007669"/>
    <property type="project" value="InterPro"/>
</dbReference>
<dbReference type="Gene3D" id="1.10.287.1050">
    <property type="entry name" value="H-NS histone-like proteins"/>
    <property type="match status" value="1"/>
</dbReference>
<dbReference type="PIRSF" id="PIRSF002096">
    <property type="entry name" value="HnS"/>
    <property type="match status" value="1"/>
</dbReference>
<evidence type="ECO:0000256" key="8">
    <source>
        <dbReference type="SAM" id="MobiDB-lite"/>
    </source>
</evidence>
<evidence type="ECO:0000256" key="7">
    <source>
        <dbReference type="SAM" id="Coils"/>
    </source>
</evidence>
<evidence type="ECO:0000256" key="3">
    <source>
        <dbReference type="ARBA" id="ARBA00022490"/>
    </source>
</evidence>
<dbReference type="InterPro" id="IPR054180">
    <property type="entry name" value="H-NS-like_N"/>
</dbReference>
<evidence type="ECO:0000256" key="1">
    <source>
        <dbReference type="ARBA" id="ARBA00004453"/>
    </source>
</evidence>
<dbReference type="GO" id="GO:0001217">
    <property type="term" value="F:DNA-binding transcription repressor activity"/>
    <property type="evidence" value="ECO:0007669"/>
    <property type="project" value="TreeGrafter"/>
</dbReference>
<dbReference type="OrthoDB" id="6088948at2"/>